<evidence type="ECO:0000256" key="4">
    <source>
        <dbReference type="ARBA" id="ARBA00022723"/>
    </source>
</evidence>
<dbReference type="InterPro" id="IPR012000">
    <property type="entry name" value="Thiamin_PyroP_enz_cen_dom"/>
</dbReference>
<evidence type="ECO:0000256" key="2">
    <source>
        <dbReference type="ARBA" id="ARBA00001964"/>
    </source>
</evidence>
<feature type="domain" description="Thiamine pyrophosphate enzyme central" evidence="10">
    <location>
        <begin position="206"/>
        <end position="323"/>
    </location>
</feature>
<reference evidence="13 14" key="1">
    <citation type="journal article" date="2024" name="ISME J.">
        <title>Tailless and filamentous prophages are predominant in marine Vibrio.</title>
        <authorList>
            <person name="Steensen K."/>
            <person name="Seneca J."/>
            <person name="Bartlau N."/>
            <person name="Yu X.A."/>
            <person name="Hussain F.A."/>
            <person name="Polz M.F."/>
        </authorList>
    </citation>
    <scope>NUCLEOTIDE SEQUENCE [LARGE SCALE GENOMIC DNA]</scope>
    <source>
        <strain evidence="13 14">10N.222.51.A1</strain>
    </source>
</reference>
<dbReference type="InterPro" id="IPR047213">
    <property type="entry name" value="TPP_PYR_PDC_IPDC-like"/>
</dbReference>
<evidence type="ECO:0000256" key="7">
    <source>
        <dbReference type="ARBA" id="ARBA00023052"/>
    </source>
</evidence>
<dbReference type="Pfam" id="PF02776">
    <property type="entry name" value="TPP_enzyme_N"/>
    <property type="match status" value="1"/>
</dbReference>
<evidence type="ECO:0000259" key="11">
    <source>
        <dbReference type="Pfam" id="PF02775"/>
    </source>
</evidence>
<protein>
    <submittedName>
        <fullName evidence="13">Thiamine pyrophosphate-binding protein</fullName>
    </submittedName>
</protein>
<dbReference type="Proteomes" id="UP001570417">
    <property type="component" value="Unassembled WGS sequence"/>
</dbReference>
<sequence>MNTQWISVADYLLLRLKELNLDKIFQVPGDYVEEFITALERFEGIDAVGDVTELGAGYAADGYARFKGIGAVSVQYGVGTFNVLNAIAGAYVERNPIVVITASPSLNDRKVLQQTHARFHHSIGIPDCDKTIFEHVTVAAEILSHHVNAPAQIDSALEAALLHRRPIYLEAWQNVWGELVPPPRQPLSQITLAPSKAMQTNLISAIEHQLRQAKRPLLMLGIELSRLGLQQEITTLIETLNIPYTTTTLAKSLISEAHGVGKENFIGTYSGEASSQAALDIIEEADFILALGAMFTDDYLPLLQHKQNQLIRVNMSDALGENNDPYLQVSLVDTIDQLTYGFKSPSPMTNWCPTLLNDNRLPFPEHHEKITYEGFFSAYQRALEHNDTIQNSNLILGESSSLNIAARLSGFNESHFICDDAWGSAGHETGSALGISMASQRQSIVVTGDGGLMMMCQALSTLSRHHSNSVVFVMKNDVYAIEQSSVDSCALTSGDQLAPFNDLPSWNYKALAEAFNTAYLHVETIGDLDGVLDKISVESTQPTLVQVDINKPNSAPETRSIAGSVTEQNINECPINNAQHTSVEEPSWTI</sequence>
<dbReference type="PANTHER" id="PTHR43452:SF30">
    <property type="entry name" value="PYRUVATE DECARBOXYLASE ISOZYME 1-RELATED"/>
    <property type="match status" value="1"/>
</dbReference>
<evidence type="ECO:0000256" key="1">
    <source>
        <dbReference type="ARBA" id="ARBA00001920"/>
    </source>
</evidence>
<feature type="domain" description="Thiamine pyrophosphate enzyme TPP-binding" evidence="11">
    <location>
        <begin position="405"/>
        <end position="547"/>
    </location>
</feature>
<dbReference type="InterPro" id="IPR012110">
    <property type="entry name" value="PDC/IPDC-like"/>
</dbReference>
<evidence type="ECO:0000259" key="10">
    <source>
        <dbReference type="Pfam" id="PF00205"/>
    </source>
</evidence>
<evidence type="ECO:0000256" key="9">
    <source>
        <dbReference type="RuleBase" id="RU362132"/>
    </source>
</evidence>
<dbReference type="Pfam" id="PF02775">
    <property type="entry name" value="TPP_enzyme_C"/>
    <property type="match status" value="1"/>
</dbReference>
<accession>A0ABV4NH23</accession>
<evidence type="ECO:0000256" key="8">
    <source>
        <dbReference type="ARBA" id="ARBA00023239"/>
    </source>
</evidence>
<dbReference type="CDD" id="cd07038">
    <property type="entry name" value="TPP_PYR_PDC_IPDC_like"/>
    <property type="match status" value="1"/>
</dbReference>
<keyword evidence="4" id="KW-0479">Metal-binding</keyword>
<comment type="caution">
    <text evidence="13">The sequence shown here is derived from an EMBL/GenBank/DDBJ whole genome shotgun (WGS) entry which is preliminary data.</text>
</comment>
<evidence type="ECO:0000256" key="6">
    <source>
        <dbReference type="ARBA" id="ARBA00022842"/>
    </source>
</evidence>
<dbReference type="InterPro" id="IPR012001">
    <property type="entry name" value="Thiamin_PyroP_enz_TPP-bd_dom"/>
</dbReference>
<evidence type="ECO:0000256" key="3">
    <source>
        <dbReference type="ARBA" id="ARBA00007812"/>
    </source>
</evidence>
<dbReference type="PANTHER" id="PTHR43452">
    <property type="entry name" value="PYRUVATE DECARBOXYLASE"/>
    <property type="match status" value="1"/>
</dbReference>
<keyword evidence="14" id="KW-1185">Reference proteome</keyword>
<keyword evidence="8" id="KW-0456">Lyase</keyword>
<dbReference type="SUPFAM" id="SSF52518">
    <property type="entry name" value="Thiamin diphosphate-binding fold (THDP-binding)"/>
    <property type="match status" value="2"/>
</dbReference>
<dbReference type="Pfam" id="PF00205">
    <property type="entry name" value="TPP_enzyme_M"/>
    <property type="match status" value="1"/>
</dbReference>
<comment type="similarity">
    <text evidence="3 9">Belongs to the TPP enzyme family.</text>
</comment>
<feature type="domain" description="Thiamine pyrophosphate enzyme N-terminal TPP-binding" evidence="12">
    <location>
        <begin position="7"/>
        <end position="113"/>
    </location>
</feature>
<dbReference type="PIRSF" id="PIRSF036565">
    <property type="entry name" value="Pyruvt_ip_decrb"/>
    <property type="match status" value="1"/>
</dbReference>
<name>A0ABV4NH23_9VIBR</name>
<evidence type="ECO:0000313" key="14">
    <source>
        <dbReference type="Proteomes" id="UP001570417"/>
    </source>
</evidence>
<keyword evidence="7 9" id="KW-0786">Thiamine pyrophosphate</keyword>
<dbReference type="InterPro" id="IPR029035">
    <property type="entry name" value="DHS-like_NAD/FAD-binding_dom"/>
</dbReference>
<keyword evidence="5" id="KW-0210">Decarboxylase</keyword>
<dbReference type="EMBL" id="JBFRUW010000107">
    <property type="protein sequence ID" value="MFA0570666.1"/>
    <property type="molecule type" value="Genomic_DNA"/>
</dbReference>
<dbReference type="InterPro" id="IPR011766">
    <property type="entry name" value="TPP_enzyme_TPP-bd"/>
</dbReference>
<dbReference type="SUPFAM" id="SSF52467">
    <property type="entry name" value="DHS-like NAD/FAD-binding domain"/>
    <property type="match status" value="1"/>
</dbReference>
<comment type="cofactor">
    <cofactor evidence="2">
        <name>thiamine diphosphate</name>
        <dbReference type="ChEBI" id="CHEBI:58937"/>
    </cofactor>
</comment>
<keyword evidence="6" id="KW-0460">Magnesium</keyword>
<dbReference type="InterPro" id="IPR029061">
    <property type="entry name" value="THDP-binding"/>
</dbReference>
<dbReference type="Gene3D" id="3.40.50.970">
    <property type="match status" value="2"/>
</dbReference>
<evidence type="ECO:0000256" key="5">
    <source>
        <dbReference type="ARBA" id="ARBA00022793"/>
    </source>
</evidence>
<dbReference type="RefSeq" id="WP_372268301.1">
    <property type="nucleotide sequence ID" value="NZ_JBFRUW010000107.1"/>
</dbReference>
<organism evidence="13 14">
    <name type="scientific">Vibrio gallaecicus</name>
    <dbReference type="NCBI Taxonomy" id="552386"/>
    <lineage>
        <taxon>Bacteria</taxon>
        <taxon>Pseudomonadati</taxon>
        <taxon>Pseudomonadota</taxon>
        <taxon>Gammaproteobacteria</taxon>
        <taxon>Vibrionales</taxon>
        <taxon>Vibrionaceae</taxon>
        <taxon>Vibrio</taxon>
    </lineage>
</organism>
<comment type="cofactor">
    <cofactor evidence="1">
        <name>a metal cation</name>
        <dbReference type="ChEBI" id="CHEBI:25213"/>
    </cofactor>
</comment>
<evidence type="ECO:0000313" key="13">
    <source>
        <dbReference type="EMBL" id="MFA0570666.1"/>
    </source>
</evidence>
<gene>
    <name evidence="13" type="ORF">AB4566_20625</name>
</gene>
<evidence type="ECO:0000259" key="12">
    <source>
        <dbReference type="Pfam" id="PF02776"/>
    </source>
</evidence>
<dbReference type="Gene3D" id="3.40.50.1220">
    <property type="entry name" value="TPP-binding domain"/>
    <property type="match status" value="1"/>
</dbReference>
<proteinExistence type="inferred from homology"/>